<dbReference type="Pfam" id="PF00067">
    <property type="entry name" value="p450"/>
    <property type="match status" value="1"/>
</dbReference>
<keyword evidence="5 11" id="KW-0479">Metal-binding</keyword>
<evidence type="ECO:0000313" key="13">
    <source>
        <dbReference type="EMBL" id="WOH05470.1"/>
    </source>
</evidence>
<dbReference type="InterPro" id="IPR017972">
    <property type="entry name" value="Cyt_P450_CS"/>
</dbReference>
<dbReference type="Proteomes" id="UP000077755">
    <property type="component" value="Chromosome 6"/>
</dbReference>
<evidence type="ECO:0000313" key="14">
    <source>
        <dbReference type="Proteomes" id="UP000077755"/>
    </source>
</evidence>
<dbReference type="AlphaFoldDB" id="A0A164W3H4"/>
<dbReference type="GO" id="GO:0016705">
    <property type="term" value="F:oxidoreductase activity, acting on paired donors, with incorporation or reduction of molecular oxygen"/>
    <property type="evidence" value="ECO:0007669"/>
    <property type="project" value="InterPro"/>
</dbReference>
<dbReference type="Gene3D" id="1.10.630.10">
    <property type="entry name" value="Cytochrome P450"/>
    <property type="match status" value="1"/>
</dbReference>
<keyword evidence="8 12" id="KW-0560">Oxidoreductase</keyword>
<feature type="binding site" description="axial binding residue" evidence="11">
    <location>
        <position position="448"/>
    </location>
    <ligand>
        <name>heme</name>
        <dbReference type="ChEBI" id="CHEBI:30413"/>
    </ligand>
    <ligandPart>
        <name>Fe</name>
        <dbReference type="ChEBI" id="CHEBI:18248"/>
    </ligandPart>
</feature>
<reference evidence="13" key="1">
    <citation type="journal article" date="2016" name="Nat. Genet.">
        <title>A high-quality carrot genome assembly provides new insights into carotenoid accumulation and asterid genome evolution.</title>
        <authorList>
            <person name="Iorizzo M."/>
            <person name="Ellison S."/>
            <person name="Senalik D."/>
            <person name="Zeng P."/>
            <person name="Satapoomin P."/>
            <person name="Huang J."/>
            <person name="Bowman M."/>
            <person name="Iovene M."/>
            <person name="Sanseverino W."/>
            <person name="Cavagnaro P."/>
            <person name="Yildiz M."/>
            <person name="Macko-Podgorni A."/>
            <person name="Moranska E."/>
            <person name="Grzebelus E."/>
            <person name="Grzebelus D."/>
            <person name="Ashrafi H."/>
            <person name="Zheng Z."/>
            <person name="Cheng S."/>
            <person name="Spooner D."/>
            <person name="Van Deynze A."/>
            <person name="Simon P."/>
        </authorList>
    </citation>
    <scope>NUCLEOTIDE SEQUENCE</scope>
    <source>
        <tissue evidence="13">Leaf</tissue>
    </source>
</reference>
<evidence type="ECO:0000256" key="3">
    <source>
        <dbReference type="ARBA" id="ARBA00010617"/>
    </source>
</evidence>
<keyword evidence="7" id="KW-0492">Microsome</keyword>
<dbReference type="OrthoDB" id="2789670at2759"/>
<dbReference type="InterPro" id="IPR001128">
    <property type="entry name" value="Cyt_P450"/>
</dbReference>
<comment type="similarity">
    <text evidence="3 12">Belongs to the cytochrome P450 family.</text>
</comment>
<proteinExistence type="inferred from homology"/>
<evidence type="ECO:0000256" key="4">
    <source>
        <dbReference type="ARBA" id="ARBA00022617"/>
    </source>
</evidence>
<keyword evidence="14" id="KW-1185">Reference proteome</keyword>
<dbReference type="GO" id="GO:0004497">
    <property type="term" value="F:monooxygenase activity"/>
    <property type="evidence" value="ECO:0007669"/>
    <property type="project" value="UniProtKB-KW"/>
</dbReference>
<dbReference type="GO" id="GO:0020037">
    <property type="term" value="F:heme binding"/>
    <property type="evidence" value="ECO:0007669"/>
    <property type="project" value="InterPro"/>
</dbReference>
<dbReference type="CDD" id="cd11072">
    <property type="entry name" value="CYP71-like"/>
    <property type="match status" value="1"/>
</dbReference>
<accession>A0A164W3H4</accession>
<dbReference type="PRINTS" id="PR00385">
    <property type="entry name" value="P450"/>
</dbReference>
<organism evidence="13 14">
    <name type="scientific">Daucus carota subsp. sativus</name>
    <name type="common">Carrot</name>
    <dbReference type="NCBI Taxonomy" id="79200"/>
    <lineage>
        <taxon>Eukaryota</taxon>
        <taxon>Viridiplantae</taxon>
        <taxon>Streptophyta</taxon>
        <taxon>Embryophyta</taxon>
        <taxon>Tracheophyta</taxon>
        <taxon>Spermatophyta</taxon>
        <taxon>Magnoliopsida</taxon>
        <taxon>eudicotyledons</taxon>
        <taxon>Gunneridae</taxon>
        <taxon>Pentapetalae</taxon>
        <taxon>asterids</taxon>
        <taxon>campanulids</taxon>
        <taxon>Apiales</taxon>
        <taxon>Apiaceae</taxon>
        <taxon>Apioideae</taxon>
        <taxon>Scandiceae</taxon>
        <taxon>Daucinae</taxon>
        <taxon>Daucus</taxon>
        <taxon>Daucus sect. Daucus</taxon>
    </lineage>
</organism>
<evidence type="ECO:0000256" key="2">
    <source>
        <dbReference type="ARBA" id="ARBA00004111"/>
    </source>
</evidence>
<name>A0A164W3H4_DAUCS</name>
<reference evidence="13" key="2">
    <citation type="submission" date="2022-03" db="EMBL/GenBank/DDBJ databases">
        <title>Draft title - Genomic analysis of global carrot germplasm unveils the trajectory of domestication and the origin of high carotenoid orange carrot.</title>
        <authorList>
            <person name="Iorizzo M."/>
            <person name="Ellison S."/>
            <person name="Senalik D."/>
            <person name="Macko-Podgorni A."/>
            <person name="Grzebelus D."/>
            <person name="Bostan H."/>
            <person name="Rolling W."/>
            <person name="Curaba J."/>
            <person name="Simon P."/>
        </authorList>
    </citation>
    <scope>NUCLEOTIDE SEQUENCE</scope>
    <source>
        <tissue evidence="13">Leaf</tissue>
    </source>
</reference>
<keyword evidence="4 11" id="KW-0349">Heme</keyword>
<evidence type="ECO:0000256" key="10">
    <source>
        <dbReference type="ARBA" id="ARBA00023033"/>
    </source>
</evidence>
<sequence length="509" mass="57155">MSFSILLAILFGICFPLSIILMKKKAEAKRLPPGPRKLPIIGNIHQISQPLHQSLRRLSNKHGPLMHLQLGSVPTLVVSSAAMAKEVLKTHDLIFANRPSLYASRKSSYNYTDVVLAPYGSYWREVRKIAVIELLSAKRVESFKSIREEEVAHMIKTVSNSSLESNPINVTKLIFMVVNNVVIRVTFSKKGNHGEEKRKSGTREFGDIINESLDLISVGNIAELFPWMGWYNKLNGVEAGLEKNFRDLDSFYDMVIQEHRERSGGSEHEDLVDVLLRVQDDPNQEIRLTNANIKGVLNDMFLAGTDTSSVTLIWAMTELIRRPSAMRKAQEEVRGVVKESGSLQVNESHLPELAYLKMVIKMVIKEVLRLHPPVPLLVPHEATERCSIAGYDIPAKTRVLVNAMSIGMDSEYWENPEEFKPERFLNTDIDFRGQHFELLPFGAGRRGCPGINFAGVILELVLANLLHTFDWNLPDGARAEDIDMEESSGIAIHKKTPLYLVASTPSTAI</sequence>
<dbReference type="KEGG" id="dcr:108224552"/>
<dbReference type="PANTHER" id="PTHR47955">
    <property type="entry name" value="CYTOCHROME P450 FAMILY 71 PROTEIN"/>
    <property type="match status" value="1"/>
</dbReference>
<evidence type="ECO:0000256" key="8">
    <source>
        <dbReference type="ARBA" id="ARBA00023002"/>
    </source>
</evidence>
<evidence type="ECO:0000256" key="1">
    <source>
        <dbReference type="ARBA" id="ARBA00001971"/>
    </source>
</evidence>
<dbReference type="PROSITE" id="PS00086">
    <property type="entry name" value="CYTOCHROME_P450"/>
    <property type="match status" value="1"/>
</dbReference>
<dbReference type="PANTHER" id="PTHR47955:SF19">
    <property type="entry name" value="CYTOCHROME P450 71A9-LIKE ISOFORM X1"/>
    <property type="match status" value="1"/>
</dbReference>
<dbReference type="SUPFAM" id="SSF48264">
    <property type="entry name" value="Cytochrome P450"/>
    <property type="match status" value="1"/>
</dbReference>
<evidence type="ECO:0000256" key="6">
    <source>
        <dbReference type="ARBA" id="ARBA00022824"/>
    </source>
</evidence>
<evidence type="ECO:0000256" key="9">
    <source>
        <dbReference type="ARBA" id="ARBA00023004"/>
    </source>
</evidence>
<protein>
    <submittedName>
        <fullName evidence="13">Uncharacterized protein</fullName>
    </submittedName>
</protein>
<evidence type="ECO:0000256" key="7">
    <source>
        <dbReference type="ARBA" id="ARBA00022848"/>
    </source>
</evidence>
<dbReference type="InterPro" id="IPR002401">
    <property type="entry name" value="Cyt_P450_E_grp-I"/>
</dbReference>
<evidence type="ECO:0000256" key="11">
    <source>
        <dbReference type="PIRSR" id="PIRSR602401-1"/>
    </source>
</evidence>
<dbReference type="GO" id="GO:0005506">
    <property type="term" value="F:iron ion binding"/>
    <property type="evidence" value="ECO:0007669"/>
    <property type="project" value="InterPro"/>
</dbReference>
<dbReference type="FunFam" id="1.10.630.10:FF:000011">
    <property type="entry name" value="Cytochrome P450 83B1"/>
    <property type="match status" value="1"/>
</dbReference>
<evidence type="ECO:0000256" key="5">
    <source>
        <dbReference type="ARBA" id="ARBA00022723"/>
    </source>
</evidence>
<dbReference type="Gramene" id="KZM91235">
    <property type="protein sequence ID" value="KZM91235"/>
    <property type="gene ID" value="DCAR_021400"/>
</dbReference>
<keyword evidence="10 12" id="KW-0503">Monooxygenase</keyword>
<dbReference type="InterPro" id="IPR036396">
    <property type="entry name" value="Cyt_P450_sf"/>
</dbReference>
<keyword evidence="6" id="KW-0256">Endoplasmic reticulum</keyword>
<evidence type="ECO:0000256" key="12">
    <source>
        <dbReference type="RuleBase" id="RU000461"/>
    </source>
</evidence>
<comment type="subcellular location">
    <subcellularLocation>
        <location evidence="2">Microsome membrane</location>
        <topology evidence="2">Single-pass membrane protein</topology>
    </subcellularLocation>
</comment>
<gene>
    <name evidence="13" type="ORF">DCAR_0624887</name>
</gene>
<keyword evidence="9 11" id="KW-0408">Iron</keyword>
<dbReference type="PRINTS" id="PR00463">
    <property type="entry name" value="EP450I"/>
</dbReference>
<dbReference type="OMA" id="NEACTIN"/>
<comment type="cofactor">
    <cofactor evidence="1 11">
        <name>heme</name>
        <dbReference type="ChEBI" id="CHEBI:30413"/>
    </cofactor>
</comment>
<dbReference type="EMBL" id="CP093348">
    <property type="protein sequence ID" value="WOH05470.1"/>
    <property type="molecule type" value="Genomic_DNA"/>
</dbReference>